<feature type="domain" description="MacB-like periplasmic core" evidence="8">
    <location>
        <begin position="22"/>
        <end position="245"/>
    </location>
</feature>
<feature type="transmembrane region" description="Helical" evidence="6">
    <location>
        <begin position="21"/>
        <end position="41"/>
    </location>
</feature>
<keyword evidence="5 6" id="KW-0472">Membrane</keyword>
<dbReference type="STRING" id="655815.ZPR_4632"/>
<protein>
    <submittedName>
        <fullName evidence="9">FtsX-related transmembrane transport protein</fullName>
    </submittedName>
</protein>
<evidence type="ECO:0000256" key="2">
    <source>
        <dbReference type="ARBA" id="ARBA00022475"/>
    </source>
</evidence>
<evidence type="ECO:0000256" key="6">
    <source>
        <dbReference type="SAM" id="Phobius"/>
    </source>
</evidence>
<feature type="transmembrane region" description="Helical" evidence="6">
    <location>
        <begin position="332"/>
        <end position="359"/>
    </location>
</feature>
<evidence type="ECO:0000313" key="9">
    <source>
        <dbReference type="EMBL" id="ADF54932.1"/>
    </source>
</evidence>
<evidence type="ECO:0000256" key="4">
    <source>
        <dbReference type="ARBA" id="ARBA00022989"/>
    </source>
</evidence>
<evidence type="ECO:0000313" key="10">
    <source>
        <dbReference type="Proteomes" id="UP000001654"/>
    </source>
</evidence>
<feature type="transmembrane region" description="Helical" evidence="6">
    <location>
        <begin position="753"/>
        <end position="771"/>
    </location>
</feature>
<dbReference type="Pfam" id="PF02687">
    <property type="entry name" value="FtsX"/>
    <property type="match status" value="2"/>
</dbReference>
<accession>D5BDM6</accession>
<evidence type="ECO:0000259" key="8">
    <source>
        <dbReference type="Pfam" id="PF12704"/>
    </source>
</evidence>
<name>D5BDM6_ZUNPS</name>
<keyword evidence="3 6" id="KW-0812">Transmembrane</keyword>
<dbReference type="Proteomes" id="UP000001654">
    <property type="component" value="Chromosome"/>
</dbReference>
<evidence type="ECO:0000256" key="3">
    <source>
        <dbReference type="ARBA" id="ARBA00022692"/>
    </source>
</evidence>
<feature type="domain" description="ABC3 transporter permease C-terminal" evidence="7">
    <location>
        <begin position="291"/>
        <end position="404"/>
    </location>
</feature>
<dbReference type="RefSeq" id="WP_013073992.1">
    <property type="nucleotide sequence ID" value="NC_014041.1"/>
</dbReference>
<dbReference type="OrthoDB" id="8740261at2"/>
<dbReference type="eggNOG" id="COG0577">
    <property type="taxonomic scope" value="Bacteria"/>
</dbReference>
<feature type="domain" description="ABC3 transporter permease C-terminal" evidence="7">
    <location>
        <begin position="670"/>
        <end position="779"/>
    </location>
</feature>
<feature type="transmembrane region" description="Helical" evidence="6">
    <location>
        <begin position="379"/>
        <end position="402"/>
    </location>
</feature>
<feature type="transmembrane region" description="Helical" evidence="6">
    <location>
        <begin position="288"/>
        <end position="307"/>
    </location>
</feature>
<reference evidence="9 10" key="1">
    <citation type="journal article" date="2010" name="BMC Genomics">
        <title>The complete genome of Zunongwangia profunda SM-A87 reveals its adaptation to the deep-sea environment and ecological role in sedimentary organic nitrogen degradation.</title>
        <authorList>
            <person name="Qin Q.L."/>
            <person name="Zhang X.Y."/>
            <person name="Wang X.M."/>
            <person name="Liu G.M."/>
            <person name="Chen X.L."/>
            <person name="Xie B.B."/>
            <person name="Dang H.Y."/>
            <person name="Zhou B.C."/>
            <person name="Yu J."/>
            <person name="Zhang Y.Z."/>
        </authorList>
    </citation>
    <scope>NUCLEOTIDE SEQUENCE [LARGE SCALE GENOMIC DNA]</scope>
    <source>
        <strain evidence="10">DSM 18752 / CCTCC AB 206139 / SM-A87</strain>
    </source>
</reference>
<organism evidence="9 10">
    <name type="scientific">Zunongwangia profunda (strain DSM 18752 / CCTCC AB 206139 / SM-A87)</name>
    <name type="common">Wangia profunda</name>
    <dbReference type="NCBI Taxonomy" id="655815"/>
    <lineage>
        <taxon>Bacteria</taxon>
        <taxon>Pseudomonadati</taxon>
        <taxon>Bacteroidota</taxon>
        <taxon>Flavobacteriia</taxon>
        <taxon>Flavobacteriales</taxon>
        <taxon>Flavobacteriaceae</taxon>
        <taxon>Zunongwangia</taxon>
    </lineage>
</organism>
<dbReference type="EMBL" id="CP001650">
    <property type="protein sequence ID" value="ADF54932.1"/>
    <property type="molecule type" value="Genomic_DNA"/>
</dbReference>
<keyword evidence="10" id="KW-1185">Reference proteome</keyword>
<evidence type="ECO:0000259" key="7">
    <source>
        <dbReference type="Pfam" id="PF02687"/>
    </source>
</evidence>
<evidence type="ECO:0000256" key="1">
    <source>
        <dbReference type="ARBA" id="ARBA00004651"/>
    </source>
</evidence>
<dbReference type="AlphaFoldDB" id="D5BDM6"/>
<dbReference type="PANTHER" id="PTHR30572:SF18">
    <property type="entry name" value="ABC-TYPE MACROLIDE FAMILY EXPORT SYSTEM PERMEASE COMPONENT 2"/>
    <property type="match status" value="1"/>
</dbReference>
<dbReference type="GO" id="GO:0005886">
    <property type="term" value="C:plasma membrane"/>
    <property type="evidence" value="ECO:0007669"/>
    <property type="project" value="UniProtKB-SubCell"/>
</dbReference>
<feature type="transmembrane region" description="Helical" evidence="6">
    <location>
        <begin position="667"/>
        <end position="686"/>
    </location>
</feature>
<dbReference type="InterPro" id="IPR003838">
    <property type="entry name" value="ABC3_permease_C"/>
</dbReference>
<comment type="subcellular location">
    <subcellularLocation>
        <location evidence="1">Cell membrane</location>
        <topology evidence="1">Multi-pass membrane protein</topology>
    </subcellularLocation>
</comment>
<keyword evidence="4 6" id="KW-1133">Transmembrane helix</keyword>
<proteinExistence type="predicted"/>
<evidence type="ECO:0000256" key="5">
    <source>
        <dbReference type="ARBA" id="ARBA00023136"/>
    </source>
</evidence>
<dbReference type="KEGG" id="zpr:ZPR_4632"/>
<sequence>MFKIHLKSAWRNLWKSKFYNGLSLLGLSLGLCVAIFIAVWIKAELSYNKIGDSSHIYRVSSILSSGENSQTWGISVGPIAYYAKKEVPEVEDAVRIRDFYGYRIFSSSSNKFEAKAGALTDPEFFSFFDLKFIEGNSSAPFSGNNSVIITKKAALKYFGTTEAMGKTIAADYKDNFTVTGIIEDIPKNSSLDYELFFPLSIFSEQYDGNRYWESMDSDWGNFNFLTFLKLKENASPEKVVQKLTKIQKAKDRNAIQSETKDAYYLQPIQQMNLYSYGGEPTQIKTVRIFGIVLILILCIACINYVNLNTARSIQRAKEVSLRKLIGAERKQLFTQFIIESCIFFLLAIVLAMGLIYLLAPYFNSVAGKDIDFNFLEPELWGMIGMVFVSTLVASSIYPAVLLSSFKPLEAIKGNVITGVGAGTFRKVLVCLQFSFSVILIISTIIIGKQLDFITSKNPGYDRSQVFHFAMPQEMRSHKEAIVNQVKNLPNIASVSFSNSNIVNNGMTTGDTNWDGKDPQSDFIVNPIGIDEDFIPMMKMQLLEGENFKGRTEDSLHFILNETAVKQAGIEDPVGKSFELWETKGIIAGVVKDFNFASMKNEIEPAVMYYDPDPYRMYIKTKDGDISGSMAAIEEIWNTYNPDFPFNYSFLDKQYETMYRNDIRTGKLFKIFSILAIFVSCLGLFGLSTYTAQLKKREIGIRKVLGASVAQITSLLSKDFLKLISLSCIIAIPIGWYLMQFWLQNFAYKTSLDWWIFAGAGMLTLFIALLTISSQAIKAALANPVKNIKTE</sequence>
<dbReference type="InterPro" id="IPR025857">
    <property type="entry name" value="MacB_PCD"/>
</dbReference>
<feature type="transmembrane region" description="Helical" evidence="6">
    <location>
        <begin position="427"/>
        <end position="447"/>
    </location>
</feature>
<feature type="transmembrane region" description="Helical" evidence="6">
    <location>
        <begin position="719"/>
        <end position="741"/>
    </location>
</feature>
<dbReference type="Pfam" id="PF12704">
    <property type="entry name" value="MacB_PCD"/>
    <property type="match status" value="1"/>
</dbReference>
<gene>
    <name evidence="9" type="ordered locus">ZPR_4632</name>
</gene>
<dbReference type="InterPro" id="IPR050250">
    <property type="entry name" value="Macrolide_Exporter_MacB"/>
</dbReference>
<dbReference type="PANTHER" id="PTHR30572">
    <property type="entry name" value="MEMBRANE COMPONENT OF TRANSPORTER-RELATED"/>
    <property type="match status" value="1"/>
</dbReference>
<dbReference type="GO" id="GO:0022857">
    <property type="term" value="F:transmembrane transporter activity"/>
    <property type="evidence" value="ECO:0007669"/>
    <property type="project" value="TreeGrafter"/>
</dbReference>
<keyword evidence="2" id="KW-1003">Cell membrane</keyword>
<dbReference type="HOGENOM" id="CLU_008713_1_0_10"/>